<evidence type="ECO:0000313" key="3">
    <source>
        <dbReference type="Proteomes" id="UP001293254"/>
    </source>
</evidence>
<evidence type="ECO:0000256" key="1">
    <source>
        <dbReference type="SAM" id="MobiDB-lite"/>
    </source>
</evidence>
<comment type="caution">
    <text evidence="2">The sequence shown here is derived from an EMBL/GenBank/DDBJ whole genome shotgun (WGS) entry which is preliminary data.</text>
</comment>
<dbReference type="EMBL" id="JACGWO010000004">
    <property type="protein sequence ID" value="KAK4430609.1"/>
    <property type="molecule type" value="Genomic_DNA"/>
</dbReference>
<dbReference type="PANTHER" id="PTHR35711">
    <property type="entry name" value="EXPRESSED PROTEIN"/>
    <property type="match status" value="1"/>
</dbReference>
<dbReference type="AlphaFoldDB" id="A0AAE2CQM9"/>
<dbReference type="PANTHER" id="PTHR35711:SF1">
    <property type="entry name" value="ECTODERMAL, ISOFORM F"/>
    <property type="match status" value="1"/>
</dbReference>
<feature type="compositionally biased region" description="Acidic residues" evidence="1">
    <location>
        <begin position="138"/>
        <end position="193"/>
    </location>
</feature>
<evidence type="ECO:0000313" key="2">
    <source>
        <dbReference type="EMBL" id="KAK4430609.1"/>
    </source>
</evidence>
<feature type="compositionally biased region" description="Acidic residues" evidence="1">
    <location>
        <begin position="102"/>
        <end position="118"/>
    </location>
</feature>
<sequence>MHGFSANPQICLDSPSDLRFWWFCSCHQVMETNCGSVNLTTIKRSLLVCAGGEAALAAWLVSALVKAQLAVFTQEYIELFTNQLKLRGDHHTCCPCEAVDADDEAANEDEDEEDIEADDKDRNKSGNKNGSIKGVEENGGDEDDEEEDPNSEDEDDDEDDDGGDEDGDEEDDDDDDEGEEENEEEEEEEEEEALQPPKKRKK</sequence>
<organism evidence="2 3">
    <name type="scientific">Sesamum alatum</name>
    <dbReference type="NCBI Taxonomy" id="300844"/>
    <lineage>
        <taxon>Eukaryota</taxon>
        <taxon>Viridiplantae</taxon>
        <taxon>Streptophyta</taxon>
        <taxon>Embryophyta</taxon>
        <taxon>Tracheophyta</taxon>
        <taxon>Spermatophyta</taxon>
        <taxon>Magnoliopsida</taxon>
        <taxon>eudicotyledons</taxon>
        <taxon>Gunneridae</taxon>
        <taxon>Pentapetalae</taxon>
        <taxon>asterids</taxon>
        <taxon>lamiids</taxon>
        <taxon>Lamiales</taxon>
        <taxon>Pedaliaceae</taxon>
        <taxon>Sesamum</taxon>
    </lineage>
</organism>
<feature type="region of interest" description="Disordered" evidence="1">
    <location>
        <begin position="102"/>
        <end position="202"/>
    </location>
</feature>
<name>A0AAE2CQM9_9LAMI</name>
<keyword evidence="3" id="KW-1185">Reference proteome</keyword>
<accession>A0AAE2CQM9</accession>
<reference evidence="2" key="2">
    <citation type="journal article" date="2024" name="Plant">
        <title>Genomic evolution and insights into agronomic trait innovations of Sesamum species.</title>
        <authorList>
            <person name="Miao H."/>
            <person name="Wang L."/>
            <person name="Qu L."/>
            <person name="Liu H."/>
            <person name="Sun Y."/>
            <person name="Le M."/>
            <person name="Wang Q."/>
            <person name="Wei S."/>
            <person name="Zheng Y."/>
            <person name="Lin W."/>
            <person name="Duan Y."/>
            <person name="Cao H."/>
            <person name="Xiong S."/>
            <person name="Wang X."/>
            <person name="Wei L."/>
            <person name="Li C."/>
            <person name="Ma Q."/>
            <person name="Ju M."/>
            <person name="Zhao R."/>
            <person name="Li G."/>
            <person name="Mu C."/>
            <person name="Tian Q."/>
            <person name="Mei H."/>
            <person name="Zhang T."/>
            <person name="Gao T."/>
            <person name="Zhang H."/>
        </authorList>
    </citation>
    <scope>NUCLEOTIDE SEQUENCE</scope>
    <source>
        <strain evidence="2">3651</strain>
    </source>
</reference>
<proteinExistence type="predicted"/>
<gene>
    <name evidence="2" type="ORF">Salat_1361600</name>
</gene>
<protein>
    <submittedName>
        <fullName evidence="2">Uncharacterized protein</fullName>
    </submittedName>
</protein>
<reference evidence="2" key="1">
    <citation type="submission" date="2020-06" db="EMBL/GenBank/DDBJ databases">
        <authorList>
            <person name="Li T."/>
            <person name="Hu X."/>
            <person name="Zhang T."/>
            <person name="Song X."/>
            <person name="Zhang H."/>
            <person name="Dai N."/>
            <person name="Sheng W."/>
            <person name="Hou X."/>
            <person name="Wei L."/>
        </authorList>
    </citation>
    <scope>NUCLEOTIDE SEQUENCE</scope>
    <source>
        <strain evidence="2">3651</strain>
        <tissue evidence="2">Leaf</tissue>
    </source>
</reference>
<dbReference type="Proteomes" id="UP001293254">
    <property type="component" value="Unassembled WGS sequence"/>
</dbReference>